<evidence type="ECO:0000256" key="3">
    <source>
        <dbReference type="ARBA" id="ARBA00023163"/>
    </source>
</evidence>
<keyword evidence="1" id="KW-0805">Transcription regulation</keyword>
<dbReference type="CDD" id="cd00090">
    <property type="entry name" value="HTH_ARSR"/>
    <property type="match status" value="1"/>
</dbReference>
<evidence type="ECO:0000259" key="4">
    <source>
        <dbReference type="PROSITE" id="PS50987"/>
    </source>
</evidence>
<evidence type="ECO:0000313" key="5">
    <source>
        <dbReference type="EMBL" id="QNM12618.1"/>
    </source>
</evidence>
<dbReference type="KEGG" id="ehn:H9Q80_01280"/>
<keyword evidence="6" id="KW-1185">Reference proteome</keyword>
<dbReference type="InterPro" id="IPR036390">
    <property type="entry name" value="WH_DNA-bd_sf"/>
</dbReference>
<evidence type="ECO:0000256" key="2">
    <source>
        <dbReference type="ARBA" id="ARBA00023125"/>
    </source>
</evidence>
<name>A0A7G9GP86_9FIRM</name>
<dbReference type="InterPro" id="IPR001845">
    <property type="entry name" value="HTH_ArsR_DNA-bd_dom"/>
</dbReference>
<dbReference type="Proteomes" id="UP000515856">
    <property type="component" value="Chromosome"/>
</dbReference>
<organism evidence="5 6">
    <name type="scientific">[Eubacterium] hominis</name>
    <dbReference type="NCBI Taxonomy" id="2764325"/>
    <lineage>
        <taxon>Bacteria</taxon>
        <taxon>Bacillati</taxon>
        <taxon>Bacillota</taxon>
        <taxon>Erysipelotrichia</taxon>
        <taxon>Erysipelotrichales</taxon>
        <taxon>Erysipelotrichaceae</taxon>
        <taxon>Amedibacillus</taxon>
    </lineage>
</organism>
<dbReference type="Gene3D" id="1.10.10.10">
    <property type="entry name" value="Winged helix-like DNA-binding domain superfamily/Winged helix DNA-binding domain"/>
    <property type="match status" value="1"/>
</dbReference>
<proteinExistence type="predicted"/>
<dbReference type="PROSITE" id="PS50987">
    <property type="entry name" value="HTH_ARSR_2"/>
    <property type="match status" value="1"/>
</dbReference>
<dbReference type="RefSeq" id="WP_117454263.1">
    <property type="nucleotide sequence ID" value="NZ_CP060636.1"/>
</dbReference>
<accession>A0A7G9GP86</accession>
<dbReference type="GO" id="GO:0003700">
    <property type="term" value="F:DNA-binding transcription factor activity"/>
    <property type="evidence" value="ECO:0007669"/>
    <property type="project" value="InterPro"/>
</dbReference>
<feature type="domain" description="HTH arsR-type" evidence="4">
    <location>
        <begin position="11"/>
        <end position="118"/>
    </location>
</feature>
<dbReference type="SMART" id="SM00418">
    <property type="entry name" value="HTH_ARSR"/>
    <property type="match status" value="1"/>
</dbReference>
<keyword evidence="2" id="KW-0238">DNA-binding</keyword>
<gene>
    <name evidence="5" type="ORF">H9Q80_01280</name>
</gene>
<evidence type="ECO:0000313" key="6">
    <source>
        <dbReference type="Proteomes" id="UP000515856"/>
    </source>
</evidence>
<protein>
    <submittedName>
        <fullName evidence="5">Winged helix-turn-helix transcriptional regulator</fullName>
    </submittedName>
</protein>
<dbReference type="Pfam" id="PF01022">
    <property type="entry name" value="HTH_5"/>
    <property type="match status" value="1"/>
</dbReference>
<reference evidence="5 6" key="1">
    <citation type="submission" date="2020-08" db="EMBL/GenBank/DDBJ databases">
        <authorList>
            <person name="Liu C."/>
            <person name="Sun Q."/>
        </authorList>
    </citation>
    <scope>NUCLEOTIDE SEQUENCE [LARGE SCALE GENOMIC DNA]</scope>
    <source>
        <strain evidence="5 6">NSJ-61</strain>
    </source>
</reference>
<dbReference type="NCBIfam" id="NF033788">
    <property type="entry name" value="HTH_metalloreg"/>
    <property type="match status" value="1"/>
</dbReference>
<dbReference type="InterPro" id="IPR036388">
    <property type="entry name" value="WH-like_DNA-bd_sf"/>
</dbReference>
<dbReference type="PRINTS" id="PR00778">
    <property type="entry name" value="HTHARSR"/>
</dbReference>
<dbReference type="InterPro" id="IPR011991">
    <property type="entry name" value="ArsR-like_HTH"/>
</dbReference>
<dbReference type="AlphaFoldDB" id="A0A7G9GP86"/>
<dbReference type="InterPro" id="IPR051081">
    <property type="entry name" value="HTH_MetalResp_TranReg"/>
</dbReference>
<dbReference type="PANTHER" id="PTHR33154:SF35">
    <property type="entry name" value="TRANSCRIPTIONAL REGULATOR, ARSR FAMILY"/>
    <property type="match status" value="1"/>
</dbReference>
<dbReference type="PANTHER" id="PTHR33154">
    <property type="entry name" value="TRANSCRIPTIONAL REGULATOR, ARSR FAMILY"/>
    <property type="match status" value="1"/>
</dbReference>
<evidence type="ECO:0000256" key="1">
    <source>
        <dbReference type="ARBA" id="ARBA00023015"/>
    </source>
</evidence>
<dbReference type="SUPFAM" id="SSF46785">
    <property type="entry name" value="Winged helix' DNA-binding domain"/>
    <property type="match status" value="1"/>
</dbReference>
<dbReference type="EMBL" id="CP060636">
    <property type="protein sequence ID" value="QNM12618.1"/>
    <property type="molecule type" value="Genomic_DNA"/>
</dbReference>
<keyword evidence="3" id="KW-0804">Transcription</keyword>
<sequence length="122" mass="14197">MQDSKEKMKQLAKEFANCRTAFTAMGDENRQLIMISLMCHFEGMRVNDIAQETHLSRPAVSHHLKVLKEAGIVEMYSIGTKNFYHMSGKEANWKRFTDLIQHVEKLMNEMSEEERNCGKNDE</sequence>
<dbReference type="GO" id="GO:0003677">
    <property type="term" value="F:DNA binding"/>
    <property type="evidence" value="ECO:0007669"/>
    <property type="project" value="UniProtKB-KW"/>
</dbReference>